<feature type="domain" description="EGF-like" evidence="12">
    <location>
        <begin position="580"/>
        <end position="621"/>
    </location>
</feature>
<dbReference type="InterPro" id="IPR000742">
    <property type="entry name" value="EGF"/>
</dbReference>
<dbReference type="FunFam" id="2.10.25.10:FF:000038">
    <property type="entry name" value="Fibrillin 2"/>
    <property type="match status" value="4"/>
</dbReference>
<feature type="domain" description="EGF-like" evidence="12">
    <location>
        <begin position="1204"/>
        <end position="1243"/>
    </location>
</feature>
<dbReference type="InterPro" id="IPR009030">
    <property type="entry name" value="Growth_fac_rcpt_cys_sf"/>
</dbReference>
<feature type="domain" description="EGF-like" evidence="12">
    <location>
        <begin position="1289"/>
        <end position="1328"/>
    </location>
</feature>
<dbReference type="PROSITE" id="PS00010">
    <property type="entry name" value="ASX_HYDROXYL"/>
    <property type="match status" value="10"/>
</dbReference>
<dbReference type="Gene3D" id="2.170.300.10">
    <property type="entry name" value="Tie2 ligand-binding domain superfamily"/>
    <property type="match status" value="4"/>
</dbReference>
<dbReference type="Pfam" id="PF00008">
    <property type="entry name" value="EGF"/>
    <property type="match status" value="1"/>
</dbReference>
<evidence type="ECO:0000256" key="4">
    <source>
        <dbReference type="ARBA" id="ARBA00022737"/>
    </source>
</evidence>
<keyword evidence="2 9" id="KW-0245">EGF-like domain</keyword>
<feature type="disulfide bond" evidence="9">
    <location>
        <begin position="1208"/>
        <end position="1218"/>
    </location>
</feature>
<evidence type="ECO:0000256" key="11">
    <source>
        <dbReference type="SAM" id="Phobius"/>
    </source>
</evidence>
<organism evidence="14 15">
    <name type="scientific">Biomphalaria glabrata</name>
    <name type="common">Bloodfluke planorb</name>
    <name type="synonym">Freshwater snail</name>
    <dbReference type="NCBI Taxonomy" id="6526"/>
    <lineage>
        <taxon>Eukaryota</taxon>
        <taxon>Metazoa</taxon>
        <taxon>Spiralia</taxon>
        <taxon>Lophotrochozoa</taxon>
        <taxon>Mollusca</taxon>
        <taxon>Gastropoda</taxon>
        <taxon>Heterobranchia</taxon>
        <taxon>Euthyneura</taxon>
        <taxon>Panpulmonata</taxon>
        <taxon>Hygrophila</taxon>
        <taxon>Lymnaeoidea</taxon>
        <taxon>Planorbidae</taxon>
        <taxon>Biomphalaria</taxon>
    </lineage>
</organism>
<feature type="domain" description="VWFD" evidence="13">
    <location>
        <begin position="163"/>
        <end position="368"/>
    </location>
</feature>
<dbReference type="InterPro" id="IPR002049">
    <property type="entry name" value="LE_dom"/>
</dbReference>
<dbReference type="PROSITE" id="PS01187">
    <property type="entry name" value="EGF_CA"/>
    <property type="match status" value="6"/>
</dbReference>
<dbReference type="SMART" id="SM00216">
    <property type="entry name" value="VWD"/>
    <property type="match status" value="1"/>
</dbReference>
<dbReference type="FunFam" id="2.10.25.10:FF:000122">
    <property type="entry name" value="Protein crumbs homolog 2"/>
    <property type="match status" value="1"/>
</dbReference>
<sequence length="1984" mass="217931">MFWDNVIPLCPCSEYFAQMNGWWFTALEYNDFCYQSYIPYYRGGRKCCYRRDGWLLNWWQMSTFYILLGIHETRMPLAGSLQLYSPYYSSYYGSYWYYNNFYNSYYGNVPIYGSYWYFGDSSQVVSHQQEDLDPKTWCCELSDLCYLYYQVRPLSTCVGSTFYYGYFFGDPHIMTLDERSYIFNGLGEYRIVEISGQIPGGNTSLSIKLQGRTCRATNSQGNLTDATVWCALVLQTNNNKTLRINLANSKDSLIIYANEQDYTLRFKDNVNFIAVDKDITLRRDNESLRVTTLDEFGITVSITNQFMQFTVSINQKYRNLTRGLLGNFNGDITDDFVFPNGTQLPDNSSERILFEYGKTWAVTDESTLFVYDLPGQNTSTFTDPTFTPIFLDEVNATVRAEAEKVCDSKTNLPCIFDYIATKNVLVARSSMAAAEMFTIQNLMAANQVPVCDGANGFNLTVNETLTFDLKCSDADNDSLSVKIISQPLQGFSYNFSSSTGVLSITYTPVSTANVSLDVQFVCSDLNCDKDKDGCTNKPCPDGTNCTDVSAEEESQTGHAFNCSNCPSGFELVLNGTKCQDINECDDNTTQWCDVNAVCINSIGSFQCTCRPGFRLLNKRCIDINECTDNLHSCQQLCINQSPLYTCDCYEGYVSSGYNCTKVQVSDVCKNHSCEYGCRNNSGQPECFCQTGFKLADNGTACIDIDECAENLCSQGCNNTIGSYSCFCFDGFVKSLTDRHYCDVCAANRYGKDCNLTCNCRGRAGRCDNVKGCICSSSWTGVNCEQDVDECSLKLAKCSSDQMCTNTNGSYTCDCPTGYELRNSTCENINECNDRLISNCTQLCIDSVGSFSCQCRDGYILGDDGSCLDLDECTAKTSGCEHKCDNTLGSFNCECFPGFVLNDDRRTCRKAQDTCESVNMTCQFDCTVFNNIPQCFCKAGYILGTDNSTCIDVNECNIKGNRSDENLCTDQCNNLEGSYECSCPAGKALQIDRRTCKECDSFHWGNNCSENCGCYPMGSERCDPILGCICKPGWAGQDCKQDVNECNYQVSPCPVNTDCINIAGSFNCQCRTGFNLVNESCEDIDECSSRSPCDHNCENIPGSYVCSCFKGFNKNRDKCEDIDECTVPLLNKCDQICRNTLGGYACECFDGYSLNITNRNTCDLLNATKVCKTSSCDQLCTLNASNVEVCSCHAGYELQSNKCINIDECASKPCLNGTCKDGVGNYTCTCSTGFKLASDLKTCLECEEGYYGINCNSSCQCTSTNTVSCNTTDGTCLCKPGWQGQDCSVDIDECSKNGVCYNNSQCINSQGSYKCVCTTGYLSTGSSCVACSPIHYGQDCNNSCSCIFANTLDCNHISGKCNCKPGWTGVNCELDINECSNSSYCSADHVECINLNGSAECRCLPGYERPANSTTCQDINECLNPKLTKCPSLKTCNNTQGSFVCICEKGFQEVNGVCTACDSTHFGHNCSSVCDCFVANSADCNDVDGQCLCNKGWTGPKCDRLIDQCANASFCTAANEACYNISGVLSCDCATGFYKPSSGASCQDCDNAHFGQNCLNSCQCDIHNSLDCNDMNGTCSCKAGWAGTNCEQDIDECAINSTFCSNLHEVCHNLVGSAECVCESGYYRPTMGSACQACDSTHWGQNCSNVCQCDVSNSLDCNDVDGTCTCKTGWTGTNCSQDIDECAINSTICSNLHEVCHNLKGSAECICQDGFYNSTILFSCQACDSLHYGANCTSVCSCHTTNTADCNDVNGTCSCKPGWTGADCSQGCDSLHYGQDCTLQCKCQLNNSAVCNSTDGHCTCLSGWTGDDCGQAVTSAQVKDLIIGLSVGIPLFVLLLIIIIIILCVCLRKRRRNTGSHTPTEDWESPFRSIFPTRLNTKESWGSPSVYSPDGFSDAASSTGSMDGQLIKSISSKNSAVQDTTWNHSEVINRERDKGIGANFSWDYMFNILQHHRGFEIQRPIIDPSPNPAFATPPREDDSHA</sequence>
<dbReference type="SMART" id="SM00181">
    <property type="entry name" value="EGF"/>
    <property type="match status" value="29"/>
</dbReference>
<dbReference type="Proteomes" id="UP000076420">
    <property type="component" value="Unassembled WGS sequence"/>
</dbReference>
<evidence type="ECO:0000256" key="6">
    <source>
        <dbReference type="ARBA" id="ARBA00022837"/>
    </source>
</evidence>
<dbReference type="VEuPathDB" id="VectorBase:BGLB001285"/>
<feature type="region of interest" description="Disordered" evidence="10">
    <location>
        <begin position="1962"/>
        <end position="1984"/>
    </location>
</feature>
<dbReference type="FunFam" id="2.10.25.10:FF:000005">
    <property type="entry name" value="Fibrillin 2"/>
    <property type="match status" value="1"/>
</dbReference>
<dbReference type="KEGG" id="bgt:106054923"/>
<dbReference type="PANTHER" id="PTHR24039:SF28">
    <property type="entry name" value="EGF-LIKE DOMAIN-CONTAINING PROTEIN"/>
    <property type="match status" value="1"/>
</dbReference>
<feature type="domain" description="EGF-like" evidence="12">
    <location>
        <begin position="786"/>
        <end position="826"/>
    </location>
</feature>
<dbReference type="InterPro" id="IPR001881">
    <property type="entry name" value="EGF-like_Ca-bd_dom"/>
</dbReference>
<protein>
    <recommendedName>
        <fullName evidence="16">Cubilin</fullName>
    </recommendedName>
</protein>
<dbReference type="PRINTS" id="PR00011">
    <property type="entry name" value="EGFLAMININ"/>
</dbReference>
<feature type="domain" description="EGF-like" evidence="12">
    <location>
        <begin position="1681"/>
        <end position="1724"/>
    </location>
</feature>
<dbReference type="InterPro" id="IPR001846">
    <property type="entry name" value="VWF_type-D"/>
</dbReference>
<evidence type="ECO:0000256" key="1">
    <source>
        <dbReference type="ARBA" id="ARBA00004240"/>
    </source>
</evidence>
<dbReference type="FunFam" id="2.10.25.10:FF:000119">
    <property type="entry name" value="vitamin K-dependent protein S"/>
    <property type="match status" value="1"/>
</dbReference>
<evidence type="ECO:0000256" key="8">
    <source>
        <dbReference type="ARBA" id="ARBA00023180"/>
    </source>
</evidence>
<evidence type="ECO:0000256" key="2">
    <source>
        <dbReference type="ARBA" id="ARBA00022536"/>
    </source>
</evidence>
<feature type="domain" description="EGF-like" evidence="12">
    <location>
        <begin position="1082"/>
        <end position="1119"/>
    </location>
</feature>
<dbReference type="GO" id="GO:0005509">
    <property type="term" value="F:calcium ion binding"/>
    <property type="evidence" value="ECO:0007669"/>
    <property type="project" value="InterPro"/>
</dbReference>
<dbReference type="Gene3D" id="2.10.25.10">
    <property type="entry name" value="Laminin"/>
    <property type="match status" value="16"/>
</dbReference>
<keyword evidence="4" id="KW-0677">Repeat</keyword>
<evidence type="ECO:0000256" key="10">
    <source>
        <dbReference type="SAM" id="MobiDB-lite"/>
    </source>
</evidence>
<dbReference type="InterPro" id="IPR018097">
    <property type="entry name" value="EGF_Ca-bd_CS"/>
</dbReference>
<comment type="caution">
    <text evidence="9">Lacks conserved residue(s) required for the propagation of feature annotation.</text>
</comment>
<dbReference type="InterPro" id="IPR000152">
    <property type="entry name" value="EGF-type_Asp/Asn_hydroxyl_site"/>
</dbReference>
<dbReference type="SMART" id="SM00179">
    <property type="entry name" value="EGF_CA"/>
    <property type="match status" value="17"/>
</dbReference>
<dbReference type="Gene3D" id="2.10.25.140">
    <property type="match status" value="1"/>
</dbReference>
<keyword evidence="8" id="KW-0325">Glycoprotein</keyword>
<dbReference type="STRING" id="6526.A0A2C9JE70"/>
<evidence type="ECO:0000259" key="13">
    <source>
        <dbReference type="PROSITE" id="PS51233"/>
    </source>
</evidence>
<name>A0A2C9JE70_BIOGL</name>
<reference evidence="14" key="1">
    <citation type="submission" date="2020-05" db="UniProtKB">
        <authorList>
            <consortium name="EnsemblMetazoa"/>
        </authorList>
    </citation>
    <scope>IDENTIFICATION</scope>
    <source>
        <strain evidence="14">BB02</strain>
    </source>
</reference>
<dbReference type="SUPFAM" id="SSF57184">
    <property type="entry name" value="Growth factor receptor domain"/>
    <property type="match status" value="8"/>
</dbReference>
<evidence type="ECO:0000259" key="12">
    <source>
        <dbReference type="PROSITE" id="PS50026"/>
    </source>
</evidence>
<keyword evidence="7 9" id="KW-1015">Disulfide bond</keyword>
<feature type="domain" description="EGF-like" evidence="12">
    <location>
        <begin position="1374"/>
        <end position="1416"/>
    </location>
</feature>
<keyword evidence="11" id="KW-0472">Membrane</keyword>
<dbReference type="SUPFAM" id="SSF57196">
    <property type="entry name" value="EGF/Laminin"/>
    <property type="match status" value="3"/>
</dbReference>
<dbReference type="GO" id="GO:0005783">
    <property type="term" value="C:endoplasmic reticulum"/>
    <property type="evidence" value="ECO:0007669"/>
    <property type="project" value="UniProtKB-SubCell"/>
</dbReference>
<evidence type="ECO:0000313" key="15">
    <source>
        <dbReference type="Proteomes" id="UP000076420"/>
    </source>
</evidence>
<dbReference type="InterPro" id="IPR049883">
    <property type="entry name" value="NOTCH1_EGF-like"/>
</dbReference>
<dbReference type="FunFam" id="2.10.25.10:FF:000010">
    <property type="entry name" value="Pro-epidermal growth factor"/>
    <property type="match status" value="1"/>
</dbReference>
<feature type="disulfide bond" evidence="9">
    <location>
        <begin position="1086"/>
        <end position="1096"/>
    </location>
</feature>
<feature type="transmembrane region" description="Helical" evidence="11">
    <location>
        <begin position="1824"/>
        <end position="1850"/>
    </location>
</feature>
<evidence type="ECO:0000256" key="3">
    <source>
        <dbReference type="ARBA" id="ARBA00022729"/>
    </source>
</evidence>
<accession>A0A2C9JE70</accession>
<evidence type="ECO:0000313" key="14">
    <source>
        <dbReference type="EnsemblMetazoa" id="BGLB001285-PB"/>
    </source>
</evidence>
<dbReference type="SMART" id="SM00180">
    <property type="entry name" value="EGF_Lam"/>
    <property type="match status" value="5"/>
</dbReference>
<dbReference type="VEuPathDB" id="VectorBase:BGLAX_032427"/>
<gene>
    <name evidence="14" type="primary">106054923</name>
</gene>
<dbReference type="Pfam" id="PF07645">
    <property type="entry name" value="EGF_CA"/>
    <property type="match status" value="15"/>
</dbReference>
<evidence type="ECO:0000256" key="5">
    <source>
        <dbReference type="ARBA" id="ARBA00022824"/>
    </source>
</evidence>
<comment type="subcellular location">
    <subcellularLocation>
        <location evidence="1">Endoplasmic reticulum</location>
    </subcellularLocation>
</comment>
<dbReference type="PANTHER" id="PTHR24039">
    <property type="entry name" value="FIBRILLIN-RELATED"/>
    <property type="match status" value="1"/>
</dbReference>
<dbReference type="PROSITE" id="PS50026">
    <property type="entry name" value="EGF_3"/>
    <property type="match status" value="10"/>
</dbReference>
<keyword evidence="11" id="KW-1133">Transmembrane helix</keyword>
<keyword evidence="11" id="KW-0812">Transmembrane</keyword>
<evidence type="ECO:0000256" key="9">
    <source>
        <dbReference type="PROSITE-ProRule" id="PRU00076"/>
    </source>
</evidence>
<dbReference type="EnsemblMetazoa" id="BGLB001285-RB">
    <property type="protein sequence ID" value="BGLB001285-PB"/>
    <property type="gene ID" value="BGLB001285"/>
</dbReference>
<dbReference type="GO" id="GO:0071944">
    <property type="term" value="C:cell periphery"/>
    <property type="evidence" value="ECO:0007669"/>
    <property type="project" value="UniProtKB-ARBA"/>
</dbReference>
<proteinExistence type="predicted"/>
<dbReference type="PROSITE" id="PS01186">
    <property type="entry name" value="EGF_2"/>
    <property type="match status" value="12"/>
</dbReference>
<dbReference type="CDD" id="cd00054">
    <property type="entry name" value="EGF_CA"/>
    <property type="match status" value="7"/>
</dbReference>
<evidence type="ECO:0008006" key="16">
    <source>
        <dbReference type="Google" id="ProtNLM"/>
    </source>
</evidence>
<feature type="domain" description="EGF-like" evidence="12">
    <location>
        <begin position="1417"/>
        <end position="1456"/>
    </location>
</feature>
<dbReference type="PROSITE" id="PS51233">
    <property type="entry name" value="VWFD"/>
    <property type="match status" value="1"/>
</dbReference>
<keyword evidence="5" id="KW-0256">Endoplasmic reticulum</keyword>
<keyword evidence="3" id="KW-0732">Signal</keyword>
<evidence type="ECO:0000256" key="7">
    <source>
        <dbReference type="ARBA" id="ARBA00023157"/>
    </source>
</evidence>
<feature type="domain" description="EGF-like" evidence="12">
    <location>
        <begin position="1592"/>
        <end position="1635"/>
    </location>
</feature>
<feature type="domain" description="EGF-like" evidence="12">
    <location>
        <begin position="1041"/>
        <end position="1081"/>
    </location>
</feature>
<keyword evidence="6" id="KW-0106">Calcium</keyword>